<comment type="subcellular location">
    <subcellularLocation>
        <location evidence="1">Cell envelope</location>
    </subcellularLocation>
</comment>
<accession>A0AAD9HHK3</accession>
<keyword evidence="4" id="KW-1185">Reference proteome</keyword>
<dbReference type="Proteomes" id="UP001232148">
    <property type="component" value="Unassembled WGS sequence"/>
</dbReference>
<evidence type="ECO:0000256" key="1">
    <source>
        <dbReference type="ARBA" id="ARBA00004196"/>
    </source>
</evidence>
<evidence type="ECO:0000313" key="3">
    <source>
        <dbReference type="EMBL" id="KAK2027979.1"/>
    </source>
</evidence>
<gene>
    <name evidence="3" type="ORF">LX32DRAFT_619885</name>
</gene>
<dbReference type="PANTHER" id="PTHR38045">
    <property type="entry name" value="CHROMOSOME 1, WHOLE GENOME SHOTGUN SEQUENCE"/>
    <property type="match status" value="1"/>
</dbReference>
<organism evidence="3 4">
    <name type="scientific">Colletotrichum zoysiae</name>
    <dbReference type="NCBI Taxonomy" id="1216348"/>
    <lineage>
        <taxon>Eukaryota</taxon>
        <taxon>Fungi</taxon>
        <taxon>Dikarya</taxon>
        <taxon>Ascomycota</taxon>
        <taxon>Pezizomycotina</taxon>
        <taxon>Sordariomycetes</taxon>
        <taxon>Hypocreomycetidae</taxon>
        <taxon>Glomerellales</taxon>
        <taxon>Glomerellaceae</taxon>
        <taxon>Colletotrichum</taxon>
        <taxon>Colletotrichum graminicola species complex</taxon>
    </lineage>
</organism>
<dbReference type="Pfam" id="PF07940">
    <property type="entry name" value="Hepar_II_III_C"/>
    <property type="match status" value="1"/>
</dbReference>
<dbReference type="PANTHER" id="PTHR38045:SF1">
    <property type="entry name" value="HEPARINASE II_III-LIKE PROTEIN"/>
    <property type="match status" value="1"/>
</dbReference>
<feature type="domain" description="Heparinase II/III-like C-terminal" evidence="2">
    <location>
        <begin position="436"/>
        <end position="625"/>
    </location>
</feature>
<proteinExistence type="predicted"/>
<reference evidence="3" key="1">
    <citation type="submission" date="2021-06" db="EMBL/GenBank/DDBJ databases">
        <title>Comparative genomics, transcriptomics and evolutionary studies reveal genomic signatures of adaptation to plant cell wall in hemibiotrophic fungi.</title>
        <authorList>
            <consortium name="DOE Joint Genome Institute"/>
            <person name="Baroncelli R."/>
            <person name="Diaz J.F."/>
            <person name="Benocci T."/>
            <person name="Peng M."/>
            <person name="Battaglia E."/>
            <person name="Haridas S."/>
            <person name="Andreopoulos W."/>
            <person name="Labutti K."/>
            <person name="Pangilinan J."/>
            <person name="Floch G.L."/>
            <person name="Makela M.R."/>
            <person name="Henrissat B."/>
            <person name="Grigoriev I.V."/>
            <person name="Crouch J.A."/>
            <person name="De Vries R.P."/>
            <person name="Sukno S.A."/>
            <person name="Thon M.R."/>
        </authorList>
    </citation>
    <scope>NUCLEOTIDE SEQUENCE</scope>
    <source>
        <strain evidence="3">MAFF235873</strain>
    </source>
</reference>
<dbReference type="EMBL" id="MU842886">
    <property type="protein sequence ID" value="KAK2027979.1"/>
    <property type="molecule type" value="Genomic_DNA"/>
</dbReference>
<dbReference type="Gene3D" id="1.50.10.100">
    <property type="entry name" value="Chondroitin AC/alginate lyase"/>
    <property type="match status" value="1"/>
</dbReference>
<evidence type="ECO:0000259" key="2">
    <source>
        <dbReference type="Pfam" id="PF07940"/>
    </source>
</evidence>
<dbReference type="SUPFAM" id="SSF48230">
    <property type="entry name" value="Chondroitin AC/alginate lyase"/>
    <property type="match status" value="1"/>
</dbReference>
<dbReference type="InterPro" id="IPR012480">
    <property type="entry name" value="Hepar_II_III_C"/>
</dbReference>
<dbReference type="InterPro" id="IPR008929">
    <property type="entry name" value="Chondroitin_lyas"/>
</dbReference>
<name>A0AAD9HHK3_9PEZI</name>
<dbReference type="Gene3D" id="2.70.98.70">
    <property type="match status" value="1"/>
</dbReference>
<evidence type="ECO:0000313" key="4">
    <source>
        <dbReference type="Proteomes" id="UP001232148"/>
    </source>
</evidence>
<sequence>MGAWLCFRVFEGHVNLRTIFHLHTDYEPGRGVAFESFNKHGVPIYETRFPPEPPAFMRISAPEADNSQQSSVSQPSLDIILAHPRLFARRKKWSELPLLIQSDPYLKSWNTTIFDLAVKLYAKPPVKYSIDGSLTGSGVLDVARELQLRIKNWAYAYRMSHDPMWKDRIWEELRVASGNSTHYFGAHGDNWNTAHWLDVGEFLVAFSYAYDWLHDVWTVEERNPLMWSIVSLGLSKGLEAYERSEWFLSVRSNWNCVTNGGMIIGALAVYHEDPTGVARQLLPLAMNNARQYCAQAVESDGTWTETPDYWYFGTQAHAQLASALLTATGGTHQLLTASPGFQNTSLFHIYNYGMTEKFNYGDCGPAKLTATANALLFYGDEFGDPVPILYERDRPRAADPLSILWYRPDVTGDWFRDLPLDRDFPDSAGAWVSMRSSWTNPEGLFVGMKAGRMTGHASHGNLDAGDFVFDAMGERWAGELCQDDYLAEGYFSSEAQDSKRWDYYRCRTEGQNTLVLNGENQIADAEPWTLFETTETLAALHQPESTAYWIADMTSAYNGTSIQRGLRMLNERKQILIQDEIGTTPFGCLWRMHTNASISYAKDQRTAHLKLNSKILDVVLQSPQNATFRTLEPISQGGSRSTVNVTDMPNTGVSVLAIEVPPGHSTVAVILSPRWTEDWKFQLPKHVPLKEWTLTSHALLKS</sequence>
<protein>
    <recommendedName>
        <fullName evidence="2">Heparinase II/III-like C-terminal domain-containing protein</fullName>
    </recommendedName>
</protein>
<dbReference type="AlphaFoldDB" id="A0AAD9HHK3"/>
<dbReference type="GO" id="GO:0016829">
    <property type="term" value="F:lyase activity"/>
    <property type="evidence" value="ECO:0007669"/>
    <property type="project" value="InterPro"/>
</dbReference>
<comment type="caution">
    <text evidence="3">The sequence shown here is derived from an EMBL/GenBank/DDBJ whole genome shotgun (WGS) entry which is preliminary data.</text>
</comment>